<feature type="compositionally biased region" description="Polar residues" evidence="1">
    <location>
        <begin position="647"/>
        <end position="657"/>
    </location>
</feature>
<dbReference type="EMBL" id="NIDF01000086">
    <property type="protein sequence ID" value="TYJ53529.1"/>
    <property type="molecule type" value="Genomic_DNA"/>
</dbReference>
<keyword evidence="3" id="KW-1185">Reference proteome</keyword>
<feature type="compositionally biased region" description="Basic and acidic residues" evidence="1">
    <location>
        <begin position="473"/>
        <end position="488"/>
    </location>
</feature>
<organism evidence="2 3">
    <name type="scientific">Cryptococcus floricola</name>
    <dbReference type="NCBI Taxonomy" id="2591691"/>
    <lineage>
        <taxon>Eukaryota</taxon>
        <taxon>Fungi</taxon>
        <taxon>Dikarya</taxon>
        <taxon>Basidiomycota</taxon>
        <taxon>Agaricomycotina</taxon>
        <taxon>Tremellomycetes</taxon>
        <taxon>Tremellales</taxon>
        <taxon>Cryptococcaceae</taxon>
        <taxon>Cryptococcus</taxon>
    </lineage>
</organism>
<feature type="compositionally biased region" description="Polar residues" evidence="1">
    <location>
        <begin position="450"/>
        <end position="461"/>
    </location>
</feature>
<proteinExistence type="predicted"/>
<dbReference type="AlphaFoldDB" id="A0A5D3ATG2"/>
<evidence type="ECO:0000313" key="3">
    <source>
        <dbReference type="Proteomes" id="UP000322245"/>
    </source>
</evidence>
<feature type="region of interest" description="Disordered" evidence="1">
    <location>
        <begin position="450"/>
        <end position="506"/>
    </location>
</feature>
<evidence type="ECO:0000313" key="2">
    <source>
        <dbReference type="EMBL" id="TYJ53529.1"/>
    </source>
</evidence>
<evidence type="ECO:0000256" key="1">
    <source>
        <dbReference type="SAM" id="MobiDB-lite"/>
    </source>
</evidence>
<feature type="region of interest" description="Disordered" evidence="1">
    <location>
        <begin position="208"/>
        <end position="230"/>
    </location>
</feature>
<sequence>MRPQTVQDLTPAVRMVARFCSLQEDVAGMIRTCLVIKNINLKQPNSDNQEDNFFADFRPSQAKKLVEEYALKHSPRVVLYWVQVFDDVCRKIPFFLQCALAICDTITPQHVYHAESGAFTQSIGEERFYNVFAQHAAKSVRAQRSQDLGELKKALGKWIRWSGYSHISGQQLEDRHFDEGSRGDRGGWQHVSYAALNVPLENKAEFEQGPNELSTGNLDRESQPESPGWQSLDRWSDALPSFFFPHDASPHAELETLSFLKSRLVAYNIPRPWESDDPSIADSSFPLSDIQLNPELSPAQRQAFEKVLLYNKDAFGIALHHGAKGPKERNKVIFTKYLLHDLNHKKKVARTRYNLPPTTDNSKALAFNPDLLAKSYGLELVLPTWKLFTGRSADIEKLLEWGSICFVQQSAQLRRKNELTNTRTIKGRILGIPWDSTGWIVRLEDSGKIVTSPSPTSSNQIPHLPNKKKGRPRKEDASDATAKKDKAPPVKKRKNAKKEKPTEKVEPAGRVVVEWTVEESNTLLRRLLEFRQTWLVYDFSFEQVRSWHKFNQAEMQRYREAVEEHRIYYRVLPPDQAQLRFVAGRRRGSGRAGETTTNGQKPTQPETQASAQASTSALRPLTLPAGSSPAPTTPQRDNESPLEQDIAETSNDYSSVSSDGKALIVDWTEFEDASNEDKPKTRWNESYTPCFRLFARFCLPFASYRVAFVSGILLRCTTKQDVL</sequence>
<name>A0A5D3ATG2_9TREE</name>
<comment type="caution">
    <text evidence="2">The sequence shown here is derived from an EMBL/GenBank/DDBJ whole genome shotgun (WGS) entry which is preliminary data.</text>
</comment>
<feature type="compositionally biased region" description="Low complexity" evidence="1">
    <location>
        <begin position="602"/>
        <end position="617"/>
    </location>
</feature>
<feature type="region of interest" description="Disordered" evidence="1">
    <location>
        <begin position="585"/>
        <end position="657"/>
    </location>
</feature>
<reference evidence="2 3" key="1">
    <citation type="submission" date="2017-05" db="EMBL/GenBank/DDBJ databases">
        <title>The Genome Sequence of Tsuchiyaea wingfieldii DSM 27421.</title>
        <authorList>
            <person name="Cuomo C."/>
            <person name="Passer A."/>
            <person name="Billmyre B."/>
            <person name="Heitman J."/>
        </authorList>
    </citation>
    <scope>NUCLEOTIDE SEQUENCE [LARGE SCALE GENOMIC DNA]</scope>
    <source>
        <strain evidence="2 3">DSM 27421</strain>
    </source>
</reference>
<dbReference type="Proteomes" id="UP000322245">
    <property type="component" value="Unassembled WGS sequence"/>
</dbReference>
<accession>A0A5D3ATG2</accession>
<gene>
    <name evidence="2" type="ORF">B9479_005860</name>
</gene>
<protein>
    <submittedName>
        <fullName evidence="2">Uncharacterized protein</fullName>
    </submittedName>
</protein>